<protein>
    <submittedName>
        <fullName evidence="1">Uncharacterized protein</fullName>
    </submittedName>
</protein>
<name>A0A0D5ZII0_9BACT</name>
<proteinExistence type="predicted"/>
<evidence type="ECO:0000313" key="2">
    <source>
        <dbReference type="Proteomes" id="UP000032722"/>
    </source>
</evidence>
<dbReference type="KEGG" id="mgb:VO56_00390"/>
<dbReference type="Proteomes" id="UP000032722">
    <property type="component" value="Chromosome"/>
</dbReference>
<dbReference type="EMBL" id="CP011021">
    <property type="protein sequence ID" value="AKA49743.1"/>
    <property type="molecule type" value="Genomic_DNA"/>
</dbReference>
<accession>A0A0D5ZII0</accession>
<sequence>MHSKFAFALFSESKNISQIQNPNIKIAQITIIIQVLLSFSLFKTKVDITEKMPLKIHKRLKVNINKQKLQSA</sequence>
<evidence type="ECO:0000313" key="1">
    <source>
        <dbReference type="EMBL" id="AKA49743.1"/>
    </source>
</evidence>
<gene>
    <name evidence="1" type="ORF">VO56_00390</name>
</gene>
<reference evidence="1 2" key="1">
    <citation type="journal article" date="2015" name="Genome Announc.">
        <title>Complete Genome Sequence of Mycoplasma meleagridis, a Possible Emerging Pathogen in Chickens.</title>
        <authorList>
            <person name="Abolnik C."/>
        </authorList>
    </citation>
    <scope>NUCLEOTIDE SEQUENCE [LARGE SCALE GENOMIC DNA]</scope>
    <source>
        <strain evidence="1 2">B2096 8B</strain>
    </source>
</reference>
<dbReference type="HOGENOM" id="CLU_2718045_0_0_14"/>
<dbReference type="AlphaFoldDB" id="A0A0D5ZII0"/>
<organism evidence="2">
    <name type="scientific">Mycoplasmopsis gallinacea</name>
    <dbReference type="NCBI Taxonomy" id="29556"/>
    <lineage>
        <taxon>Bacteria</taxon>
        <taxon>Bacillati</taxon>
        <taxon>Mycoplasmatota</taxon>
        <taxon>Mycoplasmoidales</taxon>
        <taxon>Metamycoplasmataceae</taxon>
        <taxon>Mycoplasmopsis</taxon>
    </lineage>
</organism>